<name>A0A3G6J603_9CORY</name>
<dbReference type="OrthoDB" id="7698234at2"/>
<keyword evidence="1" id="KW-0812">Transmembrane</keyword>
<dbReference type="KEGG" id="ccho:CCHOA_05480"/>
<feature type="transmembrane region" description="Helical" evidence="1">
    <location>
        <begin position="347"/>
        <end position="364"/>
    </location>
</feature>
<feature type="transmembrane region" description="Helical" evidence="1">
    <location>
        <begin position="216"/>
        <end position="236"/>
    </location>
</feature>
<dbReference type="Proteomes" id="UP000269019">
    <property type="component" value="Chromosome"/>
</dbReference>
<reference evidence="2 3" key="1">
    <citation type="submission" date="2018-11" db="EMBL/GenBank/DDBJ databases">
        <authorList>
            <person name="Kleinhagauer T."/>
            <person name="Glaeser S.P."/>
            <person name="Spergser J."/>
            <person name="Ruckert C."/>
            <person name="Kaempfer P."/>
            <person name="Busse H.-J."/>
        </authorList>
    </citation>
    <scope>NUCLEOTIDE SEQUENCE [LARGE SCALE GENOMIC DNA]</scope>
    <source>
        <strain evidence="2 3">200CH</strain>
    </source>
</reference>
<feature type="transmembrane region" description="Helical" evidence="1">
    <location>
        <begin position="178"/>
        <end position="195"/>
    </location>
</feature>
<dbReference type="InterPro" id="IPR010640">
    <property type="entry name" value="Low_temperature_requirement_A"/>
</dbReference>
<feature type="transmembrane region" description="Helical" evidence="1">
    <location>
        <begin position="30"/>
        <end position="49"/>
    </location>
</feature>
<dbReference type="PANTHER" id="PTHR36840">
    <property type="entry name" value="BLL5714 PROTEIN"/>
    <property type="match status" value="1"/>
</dbReference>
<dbReference type="EMBL" id="CP033896">
    <property type="protein sequence ID" value="AZA13497.1"/>
    <property type="molecule type" value="Genomic_DNA"/>
</dbReference>
<feature type="transmembrane region" description="Helical" evidence="1">
    <location>
        <begin position="61"/>
        <end position="82"/>
    </location>
</feature>
<dbReference type="RefSeq" id="WP_123927667.1">
    <property type="nucleotide sequence ID" value="NZ_CP033896.1"/>
</dbReference>
<sequence>MTGLSTAHNRRRWHLPAMVPRDRHEPGRTATVLELFFDLVFVITVAINGSQLHHALTEGHLSHGLLSFAICFFGTWWAWMNFTWFASAFDTDDWFYRLLTFNQMAGVMVFAVGIEPAYTSGDFRIVIAGYVIMRLSMVVQWWRASQCGGDAGRGAKTYAIGIACVQMLWILWTFLPAGSLTNALLGVLIFAEILVPTIAERRGATSWHMHHIAERYGLFTIILLGESLLASVNALVDAREHGDHLLPLGVFALTALGITAALWWWYFWTPHHKAMHTLGSIFFFGYVHYFVFGAAAMLSAGMEANIDVLTGNSALTSRQAVLTVAMPIAVFLLGIVATSIRQAGQPTVLITTIAVAVIVVLLGLFGAPLWTLPILLFACIPVLIRNPAPEDQ</sequence>
<evidence type="ECO:0000313" key="3">
    <source>
        <dbReference type="Proteomes" id="UP000269019"/>
    </source>
</evidence>
<feature type="transmembrane region" description="Helical" evidence="1">
    <location>
        <begin position="320"/>
        <end position="340"/>
    </location>
</feature>
<keyword evidence="1" id="KW-1133">Transmembrane helix</keyword>
<gene>
    <name evidence="2" type="ORF">CCHOA_05480</name>
</gene>
<proteinExistence type="predicted"/>
<feature type="transmembrane region" description="Helical" evidence="1">
    <location>
        <begin position="125"/>
        <end position="142"/>
    </location>
</feature>
<organism evidence="2 3">
    <name type="scientific">Corynebacterium choanae</name>
    <dbReference type="NCBI Taxonomy" id="1862358"/>
    <lineage>
        <taxon>Bacteria</taxon>
        <taxon>Bacillati</taxon>
        <taxon>Actinomycetota</taxon>
        <taxon>Actinomycetes</taxon>
        <taxon>Mycobacteriales</taxon>
        <taxon>Corynebacteriaceae</taxon>
        <taxon>Corynebacterium</taxon>
    </lineage>
</organism>
<dbReference type="AlphaFoldDB" id="A0A3G6J603"/>
<dbReference type="Pfam" id="PF06772">
    <property type="entry name" value="LtrA"/>
    <property type="match status" value="1"/>
</dbReference>
<keyword evidence="3" id="KW-1185">Reference proteome</keyword>
<accession>A0A3G6J603</accession>
<keyword evidence="1" id="KW-0472">Membrane</keyword>
<protein>
    <submittedName>
        <fullName evidence="2">Bacterial low temperature requirement A protein (LtrA)</fullName>
    </submittedName>
</protein>
<feature type="transmembrane region" description="Helical" evidence="1">
    <location>
        <begin position="154"/>
        <end position="172"/>
    </location>
</feature>
<feature type="transmembrane region" description="Helical" evidence="1">
    <location>
        <begin position="280"/>
        <end position="300"/>
    </location>
</feature>
<evidence type="ECO:0000256" key="1">
    <source>
        <dbReference type="SAM" id="Phobius"/>
    </source>
</evidence>
<feature type="transmembrane region" description="Helical" evidence="1">
    <location>
        <begin position="94"/>
        <end position="113"/>
    </location>
</feature>
<evidence type="ECO:0000313" key="2">
    <source>
        <dbReference type="EMBL" id="AZA13497.1"/>
    </source>
</evidence>
<feature type="transmembrane region" description="Helical" evidence="1">
    <location>
        <begin position="248"/>
        <end position="268"/>
    </location>
</feature>
<dbReference type="PANTHER" id="PTHR36840:SF1">
    <property type="entry name" value="BLL5714 PROTEIN"/>
    <property type="match status" value="1"/>
</dbReference>